<reference evidence="1 2" key="1">
    <citation type="journal article" date="2024" name="G3 (Bethesda)">
        <title>Genome assembly of Hibiscus sabdariffa L. provides insights into metabolisms of medicinal natural products.</title>
        <authorList>
            <person name="Kim T."/>
        </authorList>
    </citation>
    <scope>NUCLEOTIDE SEQUENCE [LARGE SCALE GENOMIC DNA]</scope>
    <source>
        <strain evidence="1">TK-2024</strain>
        <tissue evidence="1">Old leaves</tissue>
    </source>
</reference>
<comment type="caution">
    <text evidence="1">The sequence shown here is derived from an EMBL/GenBank/DDBJ whole genome shotgun (WGS) entry which is preliminary data.</text>
</comment>
<name>A0ABR2BC39_9ROSI</name>
<gene>
    <name evidence="1" type="ORF">V6N12_046930</name>
</gene>
<accession>A0ABR2BC39</accession>
<keyword evidence="2" id="KW-1185">Reference proteome</keyword>
<sequence>MALGCYPLQRSEGQIFRIVAATDYTVKLQKCILVLIFGVSSVSISVSRRKLWVSSKVVLRGERWKCAFQRDRVVILCGNASWSFHIWGALVRGVVADYRFWKGILTNG</sequence>
<evidence type="ECO:0000313" key="1">
    <source>
        <dbReference type="EMBL" id="KAK8504681.1"/>
    </source>
</evidence>
<evidence type="ECO:0000313" key="2">
    <source>
        <dbReference type="Proteomes" id="UP001472677"/>
    </source>
</evidence>
<dbReference type="Proteomes" id="UP001472677">
    <property type="component" value="Unassembled WGS sequence"/>
</dbReference>
<dbReference type="EMBL" id="JBBPBM010000137">
    <property type="protein sequence ID" value="KAK8504681.1"/>
    <property type="molecule type" value="Genomic_DNA"/>
</dbReference>
<proteinExistence type="predicted"/>
<protein>
    <submittedName>
        <fullName evidence="1">Uncharacterized protein</fullName>
    </submittedName>
</protein>
<organism evidence="1 2">
    <name type="scientific">Hibiscus sabdariffa</name>
    <name type="common">roselle</name>
    <dbReference type="NCBI Taxonomy" id="183260"/>
    <lineage>
        <taxon>Eukaryota</taxon>
        <taxon>Viridiplantae</taxon>
        <taxon>Streptophyta</taxon>
        <taxon>Embryophyta</taxon>
        <taxon>Tracheophyta</taxon>
        <taxon>Spermatophyta</taxon>
        <taxon>Magnoliopsida</taxon>
        <taxon>eudicotyledons</taxon>
        <taxon>Gunneridae</taxon>
        <taxon>Pentapetalae</taxon>
        <taxon>rosids</taxon>
        <taxon>malvids</taxon>
        <taxon>Malvales</taxon>
        <taxon>Malvaceae</taxon>
        <taxon>Malvoideae</taxon>
        <taxon>Hibiscus</taxon>
    </lineage>
</organism>